<evidence type="ECO:0008006" key="4">
    <source>
        <dbReference type="Google" id="ProtNLM"/>
    </source>
</evidence>
<protein>
    <recommendedName>
        <fullName evidence="4">Secreted protein</fullName>
    </recommendedName>
</protein>
<gene>
    <name evidence="2" type="ORF">EVAR_63038_1</name>
</gene>
<evidence type="ECO:0000313" key="3">
    <source>
        <dbReference type="Proteomes" id="UP000299102"/>
    </source>
</evidence>
<evidence type="ECO:0000313" key="2">
    <source>
        <dbReference type="EMBL" id="GBP81522.1"/>
    </source>
</evidence>
<feature type="chain" id="PRO_5020023205" description="Secreted protein" evidence="1">
    <location>
        <begin position="16"/>
        <end position="76"/>
    </location>
</feature>
<dbReference type="EMBL" id="BGZK01001515">
    <property type="protein sequence ID" value="GBP81522.1"/>
    <property type="molecule type" value="Genomic_DNA"/>
</dbReference>
<keyword evidence="1" id="KW-0732">Signal</keyword>
<comment type="caution">
    <text evidence="2">The sequence shown here is derived from an EMBL/GenBank/DDBJ whole genome shotgun (WGS) entry which is preliminary data.</text>
</comment>
<dbReference type="AlphaFoldDB" id="A0A4C1Z2R5"/>
<proteinExistence type="predicted"/>
<accession>A0A4C1Z2R5</accession>
<dbReference type="Proteomes" id="UP000299102">
    <property type="component" value="Unassembled WGS sequence"/>
</dbReference>
<keyword evidence="3" id="KW-1185">Reference proteome</keyword>
<feature type="signal peptide" evidence="1">
    <location>
        <begin position="1"/>
        <end position="15"/>
    </location>
</feature>
<evidence type="ECO:0000256" key="1">
    <source>
        <dbReference type="SAM" id="SignalP"/>
    </source>
</evidence>
<organism evidence="2 3">
    <name type="scientific">Eumeta variegata</name>
    <name type="common">Bagworm moth</name>
    <name type="synonym">Eumeta japonica</name>
    <dbReference type="NCBI Taxonomy" id="151549"/>
    <lineage>
        <taxon>Eukaryota</taxon>
        <taxon>Metazoa</taxon>
        <taxon>Ecdysozoa</taxon>
        <taxon>Arthropoda</taxon>
        <taxon>Hexapoda</taxon>
        <taxon>Insecta</taxon>
        <taxon>Pterygota</taxon>
        <taxon>Neoptera</taxon>
        <taxon>Endopterygota</taxon>
        <taxon>Lepidoptera</taxon>
        <taxon>Glossata</taxon>
        <taxon>Ditrysia</taxon>
        <taxon>Tineoidea</taxon>
        <taxon>Psychidae</taxon>
        <taxon>Oiketicinae</taxon>
        <taxon>Eumeta</taxon>
    </lineage>
</organism>
<name>A0A4C1Z2R5_EUMVA</name>
<sequence length="76" mass="7940">MFSKVLVLLVAVSRAARLPPVAQYFARRGRVLVQHRAPTSLPAAGGGGAPRLPRRARALAYHAAPAPTHHAASAPS</sequence>
<reference evidence="2 3" key="1">
    <citation type="journal article" date="2019" name="Commun. Biol.">
        <title>The bagworm genome reveals a unique fibroin gene that provides high tensile strength.</title>
        <authorList>
            <person name="Kono N."/>
            <person name="Nakamura H."/>
            <person name="Ohtoshi R."/>
            <person name="Tomita M."/>
            <person name="Numata K."/>
            <person name="Arakawa K."/>
        </authorList>
    </citation>
    <scope>NUCLEOTIDE SEQUENCE [LARGE SCALE GENOMIC DNA]</scope>
</reference>